<dbReference type="AlphaFoldDB" id="A0A844WF52"/>
<dbReference type="SUPFAM" id="SSF50475">
    <property type="entry name" value="FMN-binding split barrel"/>
    <property type="match status" value="1"/>
</dbReference>
<dbReference type="Gene3D" id="2.30.110.10">
    <property type="entry name" value="Electron Transport, Fmn-binding Protein, Chain A"/>
    <property type="match status" value="1"/>
</dbReference>
<dbReference type="InterPro" id="IPR012349">
    <property type="entry name" value="Split_barrel_FMN-bd"/>
</dbReference>
<keyword evidence="3" id="KW-1185">Reference proteome</keyword>
<organism evidence="2 3">
    <name type="scientific">Pseudooceanicola pacificus</name>
    <dbReference type="NCBI Taxonomy" id="2676438"/>
    <lineage>
        <taxon>Bacteria</taxon>
        <taxon>Pseudomonadati</taxon>
        <taxon>Pseudomonadota</taxon>
        <taxon>Alphaproteobacteria</taxon>
        <taxon>Rhodobacterales</taxon>
        <taxon>Paracoccaceae</taxon>
        <taxon>Pseudooceanicola</taxon>
    </lineage>
</organism>
<proteinExistence type="predicted"/>
<reference evidence="2 3" key="1">
    <citation type="submission" date="2019-11" db="EMBL/GenBank/DDBJ databases">
        <title>Pseudooceanicola pacifica sp. nov., isolated from deep-sea sediment of the Pacific Ocean.</title>
        <authorList>
            <person name="Lyu L."/>
        </authorList>
    </citation>
    <scope>NUCLEOTIDE SEQUENCE [LARGE SCALE GENOMIC DNA]</scope>
    <source>
        <strain evidence="2 3">216_PA32_1</strain>
    </source>
</reference>
<sequence>MATKYDSIEDRYRKVIEKQHIFFVGTAAEDGRVNISPKGMDSLKVMGPNRLIWRNLTGSGNETAGHLLRVNRMTVMWCTFEGPPNILRAYGTARTVHRNDPDWESLNGLFPEAIGARQVYDMTVEMFQQSCGYAVPLYDYREDREVLTSWAEQRGPEGLRAYWADRNRQTIDGMETGIVAGNLSADAKTP</sequence>
<dbReference type="PANTHER" id="PTHR39336">
    <property type="entry name" value="PYRIDOXAMINE PHOSPHATE OXIDASE FAMILY PROTEIN (AFU_ORTHOLOGUE AFUA_6G11440)"/>
    <property type="match status" value="1"/>
</dbReference>
<dbReference type="InterPro" id="IPR011576">
    <property type="entry name" value="Pyridox_Oxase_N"/>
</dbReference>
<dbReference type="PANTHER" id="PTHR39336:SF1">
    <property type="entry name" value="PYRIDOXAMINE PHOSPHATE OXIDASE FAMILY PROTEIN (AFU_ORTHOLOGUE AFUA_6G11440)"/>
    <property type="match status" value="1"/>
</dbReference>
<evidence type="ECO:0000313" key="2">
    <source>
        <dbReference type="EMBL" id="MWB78910.1"/>
    </source>
</evidence>
<evidence type="ECO:0000313" key="3">
    <source>
        <dbReference type="Proteomes" id="UP000443843"/>
    </source>
</evidence>
<comment type="caution">
    <text evidence="2">The sequence shown here is derived from an EMBL/GenBank/DDBJ whole genome shotgun (WGS) entry which is preliminary data.</text>
</comment>
<dbReference type="Proteomes" id="UP000443843">
    <property type="component" value="Unassembled WGS sequence"/>
</dbReference>
<evidence type="ECO:0000259" key="1">
    <source>
        <dbReference type="Pfam" id="PF01243"/>
    </source>
</evidence>
<dbReference type="Pfam" id="PF01243">
    <property type="entry name" value="PNPOx_N"/>
    <property type="match status" value="1"/>
</dbReference>
<dbReference type="EMBL" id="WNXQ01000007">
    <property type="protein sequence ID" value="MWB78910.1"/>
    <property type="molecule type" value="Genomic_DNA"/>
</dbReference>
<name>A0A844WF52_9RHOB</name>
<dbReference type="RefSeq" id="WP_160383123.1">
    <property type="nucleotide sequence ID" value="NZ_WNXQ01000007.1"/>
</dbReference>
<protein>
    <submittedName>
        <fullName evidence="2">Pyridoxamine 5'-phosphate oxidase family protein</fullName>
    </submittedName>
</protein>
<feature type="domain" description="Pyridoxamine 5'-phosphate oxidase N-terminal" evidence="1">
    <location>
        <begin position="8"/>
        <end position="129"/>
    </location>
</feature>
<gene>
    <name evidence="2" type="ORF">GLS40_12795</name>
</gene>
<accession>A0A844WF52</accession>